<evidence type="ECO:0000313" key="2">
    <source>
        <dbReference type="Proteomes" id="UP000002195"/>
    </source>
</evidence>
<dbReference type="EMBL" id="AAFI02000005">
    <property type="protein sequence ID" value="EAL72868.1"/>
    <property type="molecule type" value="Genomic_DNA"/>
</dbReference>
<accession>Q55CC7</accession>
<dbReference type="InParanoid" id="Q55CC7"/>
<dbReference type="KEGG" id="ddi:DDB_G0271036"/>
<dbReference type="AlphaFoldDB" id="Q55CC7"/>
<name>Q55CC7_DICDI</name>
<dbReference type="Proteomes" id="UP000002195">
    <property type="component" value="Unassembled WGS sequence"/>
</dbReference>
<dbReference type="VEuPathDB" id="AmoebaDB:DDB_G0271036"/>
<dbReference type="GeneID" id="8617522"/>
<evidence type="ECO:0000313" key="1">
    <source>
        <dbReference type="EMBL" id="EAL72868.1"/>
    </source>
</evidence>
<protein>
    <submittedName>
        <fullName evidence="1">Uncharacterized protein</fullName>
    </submittedName>
</protein>
<proteinExistence type="predicted"/>
<reference evidence="1 2" key="1">
    <citation type="journal article" date="2005" name="Nature">
        <title>The genome of the social amoeba Dictyostelium discoideum.</title>
        <authorList>
            <consortium name="The Dictyostelium discoideum Sequencing Consortium"/>
            <person name="Eichinger L."/>
            <person name="Pachebat J.A."/>
            <person name="Glockner G."/>
            <person name="Rajandream M.A."/>
            <person name="Sucgang R."/>
            <person name="Berriman M."/>
            <person name="Song J."/>
            <person name="Olsen R."/>
            <person name="Szafranski K."/>
            <person name="Xu Q."/>
            <person name="Tunggal B."/>
            <person name="Kummerfeld S."/>
            <person name="Madera M."/>
            <person name="Konfortov B.A."/>
            <person name="Rivero F."/>
            <person name="Bankier A.T."/>
            <person name="Lehmann R."/>
            <person name="Hamlin N."/>
            <person name="Davies R."/>
            <person name="Gaudet P."/>
            <person name="Fey P."/>
            <person name="Pilcher K."/>
            <person name="Chen G."/>
            <person name="Saunders D."/>
            <person name="Sodergren E."/>
            <person name="Davis P."/>
            <person name="Kerhornou A."/>
            <person name="Nie X."/>
            <person name="Hall N."/>
            <person name="Anjard C."/>
            <person name="Hemphill L."/>
            <person name="Bason N."/>
            <person name="Farbrother P."/>
            <person name="Desany B."/>
            <person name="Just E."/>
            <person name="Morio T."/>
            <person name="Rost R."/>
            <person name="Churcher C."/>
            <person name="Cooper J."/>
            <person name="Haydock S."/>
            <person name="van Driessche N."/>
            <person name="Cronin A."/>
            <person name="Goodhead I."/>
            <person name="Muzny D."/>
            <person name="Mourier T."/>
            <person name="Pain A."/>
            <person name="Lu M."/>
            <person name="Harper D."/>
            <person name="Lindsay R."/>
            <person name="Hauser H."/>
            <person name="James K."/>
            <person name="Quiles M."/>
            <person name="Madan Babu M."/>
            <person name="Saito T."/>
            <person name="Buchrieser C."/>
            <person name="Wardroper A."/>
            <person name="Felder M."/>
            <person name="Thangavelu M."/>
            <person name="Johnson D."/>
            <person name="Knights A."/>
            <person name="Loulseged H."/>
            <person name="Mungall K."/>
            <person name="Oliver K."/>
            <person name="Price C."/>
            <person name="Quail M.A."/>
            <person name="Urushihara H."/>
            <person name="Hernandez J."/>
            <person name="Rabbinowitsch E."/>
            <person name="Steffen D."/>
            <person name="Sanders M."/>
            <person name="Ma J."/>
            <person name="Kohara Y."/>
            <person name="Sharp S."/>
            <person name="Simmonds M."/>
            <person name="Spiegler S."/>
            <person name="Tivey A."/>
            <person name="Sugano S."/>
            <person name="White B."/>
            <person name="Walker D."/>
            <person name="Woodward J."/>
            <person name="Winckler T."/>
            <person name="Tanaka Y."/>
            <person name="Shaulsky G."/>
            <person name="Schleicher M."/>
            <person name="Weinstock G."/>
            <person name="Rosenthal A."/>
            <person name="Cox E.C."/>
            <person name="Chisholm R.L."/>
            <person name="Gibbs R."/>
            <person name="Loomis W.F."/>
            <person name="Platzer M."/>
            <person name="Kay R.R."/>
            <person name="Williams J."/>
            <person name="Dear P.H."/>
            <person name="Noegel A.A."/>
            <person name="Barrell B."/>
            <person name="Kuspa A."/>
        </authorList>
    </citation>
    <scope>NUCLEOTIDE SEQUENCE [LARGE SCALE GENOMIC DNA]</scope>
    <source>
        <strain evidence="1 2">AX4</strain>
    </source>
</reference>
<gene>
    <name evidence="1" type="ORF">DDB_G0271036</name>
</gene>
<sequence length="149" mass="17405">MTEMKHDQSHFMMETSRDLFHTFKEMGYDSAEKSSYQSIEPVILKFEPIIPYFDAIVNYYITISTPQPDGTKTTKKYFSTILWRGSFPELAPGQKDPLIDEKTVDFESKLIWKVGKIFVPNELSEVQTDRSNKRLLKSIENDLNKIKNK</sequence>
<dbReference type="eggNOG" id="ENOG502RIB2">
    <property type="taxonomic scope" value="Eukaryota"/>
</dbReference>
<dbReference type="PaxDb" id="44689-DDB0216745"/>
<dbReference type="RefSeq" id="XP_646554.1">
    <property type="nucleotide sequence ID" value="XM_641462.1"/>
</dbReference>
<comment type="caution">
    <text evidence="1">The sequence shown here is derived from an EMBL/GenBank/DDBJ whole genome shotgun (WGS) entry which is preliminary data.</text>
</comment>
<dbReference type="HOGENOM" id="CLU_1753099_0_0_1"/>
<organism evidence="1 2">
    <name type="scientific">Dictyostelium discoideum</name>
    <name type="common">Social amoeba</name>
    <dbReference type="NCBI Taxonomy" id="44689"/>
    <lineage>
        <taxon>Eukaryota</taxon>
        <taxon>Amoebozoa</taxon>
        <taxon>Evosea</taxon>
        <taxon>Eumycetozoa</taxon>
        <taxon>Dictyostelia</taxon>
        <taxon>Dictyosteliales</taxon>
        <taxon>Dictyosteliaceae</taxon>
        <taxon>Dictyostelium</taxon>
    </lineage>
</organism>
<keyword evidence="2" id="KW-1185">Reference proteome</keyword>